<dbReference type="GO" id="GO:0016757">
    <property type="term" value="F:glycosyltransferase activity"/>
    <property type="evidence" value="ECO:0007669"/>
    <property type="project" value="UniProtKB-KW"/>
</dbReference>
<keyword evidence="4" id="KW-0472">Membrane</keyword>
<name>A0A1M7QZT3_9ACTN</name>
<reference evidence="6 7" key="1">
    <citation type="submission" date="2016-11" db="EMBL/GenBank/DDBJ databases">
        <authorList>
            <person name="Jaros S."/>
            <person name="Januszkiewicz K."/>
            <person name="Wedrychowicz H."/>
        </authorList>
    </citation>
    <scope>NUCLEOTIDE SEQUENCE [LARGE SCALE GENOMIC DNA]</scope>
    <source>
        <strain evidence="6 7">CGMCC 4.2025</strain>
    </source>
</reference>
<gene>
    <name evidence="6" type="ORF">SAMN05216499_15511</name>
</gene>
<keyword evidence="3 6" id="KW-0808">Transferase</keyword>
<evidence type="ECO:0000256" key="2">
    <source>
        <dbReference type="ARBA" id="ARBA00022676"/>
    </source>
</evidence>
<feature type="domain" description="Glycosyltransferase 2-like" evidence="5">
    <location>
        <begin position="5"/>
        <end position="166"/>
    </location>
</feature>
<dbReference type="EMBL" id="FRBI01000055">
    <property type="protein sequence ID" value="SHN37687.1"/>
    <property type="molecule type" value="Genomic_DNA"/>
</dbReference>
<dbReference type="AlphaFoldDB" id="A0A1M7QZT3"/>
<protein>
    <submittedName>
        <fullName evidence="6">Glycosyl transferase family group 2</fullName>
    </submittedName>
</protein>
<keyword evidence="2" id="KW-0328">Glycosyltransferase</keyword>
<dbReference type="PANTHER" id="PTHR43630:SF1">
    <property type="entry name" value="POLY-BETA-1,6-N-ACETYL-D-GLUCOSAMINE SYNTHASE"/>
    <property type="match status" value="1"/>
</dbReference>
<dbReference type="PANTHER" id="PTHR43630">
    <property type="entry name" value="POLY-BETA-1,6-N-ACETYL-D-GLUCOSAMINE SYNTHASE"/>
    <property type="match status" value="1"/>
</dbReference>
<evidence type="ECO:0000259" key="5">
    <source>
        <dbReference type="Pfam" id="PF13632"/>
    </source>
</evidence>
<dbReference type="Gene3D" id="3.90.550.10">
    <property type="entry name" value="Spore Coat Polysaccharide Biosynthesis Protein SpsA, Chain A"/>
    <property type="match status" value="1"/>
</dbReference>
<dbReference type="STRING" id="310782.SAMN05216499_15511"/>
<evidence type="ECO:0000313" key="6">
    <source>
        <dbReference type="EMBL" id="SHN37687.1"/>
    </source>
</evidence>
<evidence type="ECO:0000256" key="4">
    <source>
        <dbReference type="SAM" id="Phobius"/>
    </source>
</evidence>
<dbReference type="Pfam" id="PF13632">
    <property type="entry name" value="Glyco_trans_2_3"/>
    <property type="match status" value="1"/>
</dbReference>
<organism evidence="6 7">
    <name type="scientific">Actinacidiphila paucisporea</name>
    <dbReference type="NCBI Taxonomy" id="310782"/>
    <lineage>
        <taxon>Bacteria</taxon>
        <taxon>Bacillati</taxon>
        <taxon>Actinomycetota</taxon>
        <taxon>Actinomycetes</taxon>
        <taxon>Kitasatosporales</taxon>
        <taxon>Streptomycetaceae</taxon>
        <taxon>Actinacidiphila</taxon>
    </lineage>
</organism>
<accession>A0A1M7QZT3</accession>
<evidence type="ECO:0000313" key="7">
    <source>
        <dbReference type="Proteomes" id="UP000184111"/>
    </source>
</evidence>
<keyword evidence="4" id="KW-1133">Transmembrane helix</keyword>
<dbReference type="InterPro" id="IPR001173">
    <property type="entry name" value="Glyco_trans_2-like"/>
</dbReference>
<keyword evidence="7" id="KW-1185">Reference proteome</keyword>
<keyword evidence="4" id="KW-0812">Transmembrane</keyword>
<proteinExistence type="inferred from homology"/>
<dbReference type="InterPro" id="IPR029044">
    <property type="entry name" value="Nucleotide-diphossugar_trans"/>
</dbReference>
<evidence type="ECO:0000256" key="3">
    <source>
        <dbReference type="ARBA" id="ARBA00022679"/>
    </source>
</evidence>
<dbReference type="Proteomes" id="UP000184111">
    <property type="component" value="Unassembled WGS sequence"/>
</dbReference>
<comment type="similarity">
    <text evidence="1">Belongs to the glycosyltransferase 2 family.</text>
</comment>
<dbReference type="SUPFAM" id="SSF53448">
    <property type="entry name" value="Nucleotide-diphospho-sugar transferases"/>
    <property type="match status" value="1"/>
</dbReference>
<evidence type="ECO:0000256" key="1">
    <source>
        <dbReference type="ARBA" id="ARBA00006739"/>
    </source>
</evidence>
<feature type="transmembrane region" description="Helical" evidence="4">
    <location>
        <begin position="149"/>
        <end position="167"/>
    </location>
</feature>
<sequence length="172" mass="19068">MLVQPFADPRIGAVSGNAKVINRGGLLGRWQHIEYVVGFNLDRRLFDLAECMPTVPGAIGGFRRDALVRARGVDDATLAEDTDLTMALCRDGWRVVYQEDAVAWTEAPATLGALWRQRYRWCYGTLQAMWKHRSALTQSGAAGKLGRRGLVYLLLFQILLPLLAPVVDISAL</sequence>